<evidence type="ECO:0000256" key="3">
    <source>
        <dbReference type="ARBA" id="ARBA00010231"/>
    </source>
</evidence>
<dbReference type="GO" id="GO:0000287">
    <property type="term" value="F:magnesium ion binding"/>
    <property type="evidence" value="ECO:0007669"/>
    <property type="project" value="InterPro"/>
</dbReference>
<evidence type="ECO:0000256" key="4">
    <source>
        <dbReference type="ARBA" id="ARBA00012728"/>
    </source>
</evidence>
<keyword evidence="5" id="KW-0313">Glucose metabolism</keyword>
<evidence type="ECO:0000256" key="5">
    <source>
        <dbReference type="ARBA" id="ARBA00022526"/>
    </source>
</evidence>
<evidence type="ECO:0000313" key="15">
    <source>
        <dbReference type="EMBL" id="OUM88756.1"/>
    </source>
</evidence>
<dbReference type="EMBL" id="LZRT01000056">
    <property type="protein sequence ID" value="OUM88756.1"/>
    <property type="molecule type" value="Genomic_DNA"/>
</dbReference>
<feature type="domain" description="Alpha-D-phosphohexomutase alpha/beta/alpha" evidence="12">
    <location>
        <begin position="41"/>
        <end position="179"/>
    </location>
</feature>
<dbReference type="AlphaFoldDB" id="A0A1Y3PRL1"/>
<dbReference type="Pfam" id="PF02880">
    <property type="entry name" value="PGM_PMM_III"/>
    <property type="match status" value="1"/>
</dbReference>
<comment type="catalytic activity">
    <reaction evidence="1">
        <text>alpha-D-glucose 1-phosphate = alpha-D-glucose 6-phosphate</text>
        <dbReference type="Rhea" id="RHEA:23536"/>
        <dbReference type="ChEBI" id="CHEBI:58225"/>
        <dbReference type="ChEBI" id="CHEBI:58601"/>
        <dbReference type="EC" id="5.4.2.2"/>
    </reaction>
</comment>
<dbReference type="InterPro" id="IPR016066">
    <property type="entry name" value="A-D-PHexomutase_CS"/>
</dbReference>
<dbReference type="Pfam" id="PF02879">
    <property type="entry name" value="PGM_PMM_II"/>
    <property type="match status" value="1"/>
</dbReference>
<evidence type="ECO:0000256" key="2">
    <source>
        <dbReference type="ARBA" id="ARBA00001946"/>
    </source>
</evidence>
<keyword evidence="5" id="KW-0119">Carbohydrate metabolism</keyword>
<dbReference type="Pfam" id="PF00408">
    <property type="entry name" value="PGM_PMM_IV"/>
    <property type="match status" value="1"/>
</dbReference>
<dbReference type="SUPFAM" id="SSF55957">
    <property type="entry name" value="Phosphoglucomutase, C-terminal domain"/>
    <property type="match status" value="1"/>
</dbReference>
<dbReference type="PROSITE" id="PS00710">
    <property type="entry name" value="PGM_PMM"/>
    <property type="match status" value="1"/>
</dbReference>
<name>A0A1Y3PRL1_9BACI</name>
<dbReference type="PANTHER" id="PTHR45745:SF1">
    <property type="entry name" value="PHOSPHOGLUCOMUTASE 2B-RELATED"/>
    <property type="match status" value="1"/>
</dbReference>
<dbReference type="Proteomes" id="UP000196475">
    <property type="component" value="Unassembled WGS sequence"/>
</dbReference>
<keyword evidence="8 10" id="KW-0460">Magnesium</keyword>
<evidence type="ECO:0000256" key="7">
    <source>
        <dbReference type="ARBA" id="ARBA00022723"/>
    </source>
</evidence>
<dbReference type="InterPro" id="IPR005846">
    <property type="entry name" value="A-D-PHexomutase_a/b/a-III"/>
</dbReference>
<organism evidence="15 16">
    <name type="scientific">Bacillus thermozeamaize</name>
    <dbReference type="NCBI Taxonomy" id="230954"/>
    <lineage>
        <taxon>Bacteria</taxon>
        <taxon>Bacillati</taxon>
        <taxon>Bacillota</taxon>
        <taxon>Bacilli</taxon>
        <taxon>Bacillales</taxon>
        <taxon>Bacillaceae</taxon>
        <taxon>Bacillus</taxon>
    </lineage>
</organism>
<evidence type="ECO:0000313" key="16">
    <source>
        <dbReference type="Proteomes" id="UP000196475"/>
    </source>
</evidence>
<dbReference type="Gene3D" id="3.30.310.50">
    <property type="entry name" value="Alpha-D-phosphohexomutase, C-terminal domain"/>
    <property type="match status" value="1"/>
</dbReference>
<dbReference type="EC" id="5.4.2.2" evidence="4"/>
<feature type="domain" description="Alpha-D-phosphohexomutase alpha/beta/alpha" evidence="14">
    <location>
        <begin position="324"/>
        <end position="450"/>
    </location>
</feature>
<dbReference type="PANTHER" id="PTHR45745">
    <property type="entry name" value="PHOSPHOMANNOMUTASE 45A"/>
    <property type="match status" value="1"/>
</dbReference>
<dbReference type="Pfam" id="PF02878">
    <property type="entry name" value="PGM_PMM_I"/>
    <property type="match status" value="1"/>
</dbReference>
<proteinExistence type="inferred from homology"/>
<evidence type="ECO:0000259" key="13">
    <source>
        <dbReference type="Pfam" id="PF02879"/>
    </source>
</evidence>
<reference evidence="16" key="1">
    <citation type="submission" date="2016-06" db="EMBL/GenBank/DDBJ databases">
        <authorList>
            <person name="Nascimento L."/>
            <person name="Pereira R.V."/>
            <person name="Martins L.F."/>
            <person name="Quaggio R.B."/>
            <person name="Silva A.M."/>
            <person name="Setubal J.C."/>
        </authorList>
    </citation>
    <scope>NUCLEOTIDE SEQUENCE [LARGE SCALE GENOMIC DNA]</scope>
</reference>
<sequence length="576" mass="64927">MDAHARVALWLADETVDEATKAEIRALAPQDLEERFYKELSFGTGGLRGLIGVGSNRLNRYTIRRATQGLAEYLLANEERARERGVVIAYDSRHLSADFAEETALVLNGNGFKTFLFRTLRPTPELSFAVRELNAAAGVVITASHNPPAYNGYKVYDAEGVQVVPRIAGKITEAIEKISSFSQVRRMERQEAEERGLFHWLGEEMDERYLSRLQQLILRPEVIRQMGEKLRIVYTPLHGTGRRPVMELLQRAGFRQVHLVAEQAEPDPDFSTVSTPNPEEPDAFALAMETARKVDAHLVLGTDPDCDRVGVLVRKADGEYVRLNGNQLGALLLDYLLSTRKEQGRLPDRGVMITTVVSSRLGRVIAEHYGVETIETLTGFKYIGEQIGILERQGKTFLFGYEESFGYLAAPFVRDKDGVMSSLLICEMAAWHLQQGRTLDEALQDIYRRYGVYLERLESLTLMGKEGVQQIASRMTAWREDPPGQVCGEPVVEVRDYLRQQRTDRRTGEVGPLDIPKEMPAENVLQFILADGSWFALRPSGTEPKLKIYFSAVGKEMAQTEAKLSRMVDEVMKRVR</sequence>
<feature type="domain" description="Alpha-D-phosphohexomutase alpha/beta/alpha" evidence="13">
    <location>
        <begin position="208"/>
        <end position="312"/>
    </location>
</feature>
<dbReference type="InterPro" id="IPR036900">
    <property type="entry name" value="A-D-PHexomutase_C_sf"/>
</dbReference>
<comment type="caution">
    <text evidence="15">The sequence shown here is derived from an EMBL/GenBank/DDBJ whole genome shotgun (WGS) entry which is preliminary data.</text>
</comment>
<keyword evidence="6" id="KW-0597">Phosphoprotein</keyword>
<dbReference type="Gene3D" id="3.40.120.10">
    <property type="entry name" value="Alpha-D-Glucose-1,6-Bisphosphate, subunit A, domain 3"/>
    <property type="match status" value="3"/>
</dbReference>
<evidence type="ECO:0000256" key="6">
    <source>
        <dbReference type="ARBA" id="ARBA00022553"/>
    </source>
</evidence>
<evidence type="ECO:0000256" key="1">
    <source>
        <dbReference type="ARBA" id="ARBA00000443"/>
    </source>
</evidence>
<dbReference type="InterPro" id="IPR005845">
    <property type="entry name" value="A-D-PHexomutase_a/b/a-II"/>
</dbReference>
<accession>A0A1Y3PRL1</accession>
<dbReference type="SUPFAM" id="SSF53738">
    <property type="entry name" value="Phosphoglucomutase, first 3 domains"/>
    <property type="match status" value="3"/>
</dbReference>
<dbReference type="InterPro" id="IPR016055">
    <property type="entry name" value="A-D-PHexomutase_a/b/a-I/II/III"/>
</dbReference>
<feature type="domain" description="Alpha-D-phosphohexomutase C-terminal" evidence="11">
    <location>
        <begin position="514"/>
        <end position="558"/>
    </location>
</feature>
<dbReference type="GO" id="GO:0004614">
    <property type="term" value="F:phosphoglucomutase activity"/>
    <property type="evidence" value="ECO:0007669"/>
    <property type="project" value="UniProtKB-EC"/>
</dbReference>
<keyword evidence="9" id="KW-0413">Isomerase</keyword>
<keyword evidence="7 10" id="KW-0479">Metal-binding</keyword>
<evidence type="ECO:0000256" key="10">
    <source>
        <dbReference type="RuleBase" id="RU004326"/>
    </source>
</evidence>
<dbReference type="InterPro" id="IPR005844">
    <property type="entry name" value="A-D-PHexomutase_a/b/a-I"/>
</dbReference>
<evidence type="ECO:0000256" key="8">
    <source>
        <dbReference type="ARBA" id="ARBA00022842"/>
    </source>
</evidence>
<dbReference type="InterPro" id="IPR005843">
    <property type="entry name" value="A-D-PHexomutase_C"/>
</dbReference>
<comment type="cofactor">
    <cofactor evidence="2">
        <name>Mg(2+)</name>
        <dbReference type="ChEBI" id="CHEBI:18420"/>
    </cofactor>
</comment>
<evidence type="ECO:0000259" key="14">
    <source>
        <dbReference type="Pfam" id="PF02880"/>
    </source>
</evidence>
<evidence type="ECO:0000259" key="11">
    <source>
        <dbReference type="Pfam" id="PF00408"/>
    </source>
</evidence>
<comment type="similarity">
    <text evidence="3 10">Belongs to the phosphohexose mutase family.</text>
</comment>
<gene>
    <name evidence="15" type="ORF">BAA01_14050</name>
</gene>
<evidence type="ECO:0000259" key="12">
    <source>
        <dbReference type="Pfam" id="PF02878"/>
    </source>
</evidence>
<protein>
    <recommendedName>
        <fullName evidence="4">phosphoglucomutase (alpha-D-glucose-1,6-bisphosphate-dependent)</fullName>
        <ecNumber evidence="4">5.4.2.2</ecNumber>
    </recommendedName>
</protein>
<dbReference type="CDD" id="cd05799">
    <property type="entry name" value="PGM2"/>
    <property type="match status" value="1"/>
</dbReference>
<evidence type="ECO:0000256" key="9">
    <source>
        <dbReference type="ARBA" id="ARBA00023235"/>
    </source>
</evidence>
<dbReference type="GO" id="GO:0008973">
    <property type="term" value="F:phosphopentomutase activity"/>
    <property type="evidence" value="ECO:0007669"/>
    <property type="project" value="TreeGrafter"/>
</dbReference>
<dbReference type="GO" id="GO:0006166">
    <property type="term" value="P:purine ribonucleoside salvage"/>
    <property type="evidence" value="ECO:0007669"/>
    <property type="project" value="TreeGrafter"/>
</dbReference>
<dbReference type="GO" id="GO:0006006">
    <property type="term" value="P:glucose metabolic process"/>
    <property type="evidence" value="ECO:0007669"/>
    <property type="project" value="UniProtKB-KW"/>
</dbReference>